<keyword evidence="2" id="KW-0479">Metal-binding</keyword>
<name>A0A4P8IEP3_9FIRM</name>
<dbReference type="InterPro" id="IPR027417">
    <property type="entry name" value="P-loop_NTPase"/>
</dbReference>
<dbReference type="Pfam" id="PF04434">
    <property type="entry name" value="SWIM"/>
    <property type="match status" value="1"/>
</dbReference>
<feature type="domain" description="SWIM-type" evidence="3">
    <location>
        <begin position="54"/>
        <end position="95"/>
    </location>
</feature>
<keyword evidence="2" id="KW-0863">Zinc-finger</keyword>
<dbReference type="PROSITE" id="PS51192">
    <property type="entry name" value="HELICASE_ATP_BIND_1"/>
    <property type="match status" value="1"/>
</dbReference>
<dbReference type="PANTHER" id="PTHR10799">
    <property type="entry name" value="SNF2/RAD54 HELICASE FAMILY"/>
    <property type="match status" value="1"/>
</dbReference>
<keyword evidence="2" id="KW-0862">Zinc</keyword>
<dbReference type="Proteomes" id="UP000298653">
    <property type="component" value="Chromosome"/>
</dbReference>
<keyword evidence="1" id="KW-0378">Hydrolase</keyword>
<dbReference type="CDD" id="cd18793">
    <property type="entry name" value="SF2_C_SNF"/>
    <property type="match status" value="1"/>
</dbReference>
<evidence type="ECO:0000313" key="6">
    <source>
        <dbReference type="EMBL" id="QCP33649.1"/>
    </source>
</evidence>
<dbReference type="InterPro" id="IPR007527">
    <property type="entry name" value="Znf_SWIM"/>
</dbReference>
<dbReference type="InterPro" id="IPR000330">
    <property type="entry name" value="SNF2_N"/>
</dbReference>
<evidence type="ECO:0000259" key="3">
    <source>
        <dbReference type="PROSITE" id="PS50966"/>
    </source>
</evidence>
<dbReference type="KEGG" id="arf:AR1Y2_0195"/>
<dbReference type="SMART" id="SM00487">
    <property type="entry name" value="DEXDc"/>
    <property type="match status" value="1"/>
</dbReference>
<dbReference type="InterPro" id="IPR014001">
    <property type="entry name" value="Helicase_ATP-bd"/>
</dbReference>
<dbReference type="InterPro" id="IPR013663">
    <property type="entry name" value="Helicase_SWF/SNF/SWI_bac"/>
</dbReference>
<dbReference type="RefSeq" id="WP_137327292.1">
    <property type="nucleotide sequence ID" value="NZ_CP040058.1"/>
</dbReference>
<evidence type="ECO:0000259" key="4">
    <source>
        <dbReference type="PROSITE" id="PS51192"/>
    </source>
</evidence>
<dbReference type="InterPro" id="IPR001650">
    <property type="entry name" value="Helicase_C-like"/>
</dbReference>
<dbReference type="InterPro" id="IPR049730">
    <property type="entry name" value="SNF2/RAD54-like_C"/>
</dbReference>
<dbReference type="EMBL" id="CP040058">
    <property type="protein sequence ID" value="QCP33649.1"/>
    <property type="molecule type" value="Genomic_DNA"/>
</dbReference>
<proteinExistence type="predicted"/>
<dbReference type="Pfam" id="PF00271">
    <property type="entry name" value="Helicase_C"/>
    <property type="match status" value="1"/>
</dbReference>
<dbReference type="GO" id="GO:0016787">
    <property type="term" value="F:hydrolase activity"/>
    <property type="evidence" value="ECO:0007669"/>
    <property type="project" value="UniProtKB-KW"/>
</dbReference>
<dbReference type="InterPro" id="IPR038718">
    <property type="entry name" value="SNF2-like_sf"/>
</dbReference>
<dbReference type="Gene3D" id="3.40.50.10810">
    <property type="entry name" value="Tandem AAA-ATPase domain"/>
    <property type="match status" value="1"/>
</dbReference>
<keyword evidence="6" id="KW-0547">Nucleotide-binding</keyword>
<keyword evidence="7" id="KW-1185">Reference proteome</keyword>
<dbReference type="OrthoDB" id="9760715at2"/>
<keyword evidence="6" id="KW-0347">Helicase</keyword>
<dbReference type="GO" id="GO:0008270">
    <property type="term" value="F:zinc ion binding"/>
    <property type="evidence" value="ECO:0007669"/>
    <property type="project" value="UniProtKB-KW"/>
</dbReference>
<accession>A0A4P8IEP3</accession>
<organism evidence="6 7">
    <name type="scientific">Anaerostipes rhamnosivorans</name>
    <dbReference type="NCBI Taxonomy" id="1229621"/>
    <lineage>
        <taxon>Bacteria</taxon>
        <taxon>Bacillati</taxon>
        <taxon>Bacillota</taxon>
        <taxon>Clostridia</taxon>
        <taxon>Lachnospirales</taxon>
        <taxon>Lachnospiraceae</taxon>
        <taxon>Anaerostipes</taxon>
    </lineage>
</organism>
<dbReference type="PROSITE" id="PS50966">
    <property type="entry name" value="ZF_SWIM"/>
    <property type="match status" value="1"/>
</dbReference>
<evidence type="ECO:0000256" key="1">
    <source>
        <dbReference type="ARBA" id="ARBA00022801"/>
    </source>
</evidence>
<dbReference type="GO" id="GO:0004386">
    <property type="term" value="F:helicase activity"/>
    <property type="evidence" value="ECO:0007669"/>
    <property type="project" value="UniProtKB-KW"/>
</dbReference>
<feature type="domain" description="Helicase ATP-binding" evidence="4">
    <location>
        <begin position="657"/>
        <end position="819"/>
    </location>
</feature>
<dbReference type="SMART" id="SM00490">
    <property type="entry name" value="HELICc"/>
    <property type="match status" value="1"/>
</dbReference>
<sequence length="1106" mass="127890">MLTKSQIKELSNPSSYAKGRNLYQSDYILNFSVGEQDGIAYIDAIIQGSGRNKYEVNLEYNLEIDDLENAYCECPAFREYYGLCKHCVAVLLEYRDYVERQETILEYSHKQKSILEKLQGMKGMNTKPASAEIEYKPKTTPAIKQLLSRQQLQNTLPMIQEELYGQVRLEPFLICQDYMIEVEFKIGTSYMYVLKDVFAFVDAVEKKENYSYGQKLQFVHDMKVFDEDSRKLVVFLENWVKQNKYNFLEIPYYDDPYTDFTTVNLRRVPLKTGDLEQLIEAIGVKEFQADISRAQESVWRVTDEPLERSMKITGREQGIDVEINYLTGYQCVNSNIYFQRGKVYRIPKEDIEPIQGFLSCMAELPTRRAFIEQSDVPAFCRELLPVLEKFFECTKQEFEEEDYGVVPVAFEIYLDAPQKDFITCKPMAVYGQRKYNIYDNTQEIERRDLKREMEVAKVVSGYCNAYDEREKLMVLADDEEKLYELLVYGISNLQRLGEVYISDALKKIHVSPAPKVVVGVSLSGDMLELKMTAGDMPKDELLEILSRYNKKKKFYRLKSGDFVNMDGEGINALLELKEGLHLSDRQFKKDKVTLPKYNAIYLDEELKEWQTVSAQKNKEFKALIRNMKTVEDNDFEIPAGLQDVLREYQKKGFLWIKTLKCNGFGGILADDMGLGKTLQVIAFLESEYQEGKENRRSLIVAPASLVFNWHSEICRFAPGLPVQMVVGKAGERKEIIKNASDNIVLITSYDLLKRDIDSYQDITFGNQIIDEAQYIKNHGTQAAKAVKAVNAGFKLALTGTPVENRLSELWSIFDFLMPGFLYSYKKFREELELPIIQDNSETEIKRLQKMIRPFVLRRLKKDVLKDLPDKLEKSYFAKMEGEQQKLYDAHVKRMQIMLNKQTEEEFQTRKIQILSELTRLRQICCSPELIFENYKGESAKRELCIDLIRNAVSGGHKILLFSQFTSMLSLLEQRLTEEHISFYTLTGAVSKEKRAKMVEAFNQDDTSVFCISLKAGGTGLNLTSADIVIHYDPWWNLAVQNQATDRAHRIGQENVVMVYKLIVQGTIEDNIMKLQEKKKELAEQILGGEGLSTASFSREELRELLK</sequence>
<evidence type="ECO:0000313" key="7">
    <source>
        <dbReference type="Proteomes" id="UP000298653"/>
    </source>
</evidence>
<dbReference type="Gene3D" id="3.40.50.300">
    <property type="entry name" value="P-loop containing nucleotide triphosphate hydrolases"/>
    <property type="match status" value="1"/>
</dbReference>
<dbReference type="Pfam" id="PF08455">
    <property type="entry name" value="SNF2_assoc"/>
    <property type="match status" value="1"/>
</dbReference>
<reference evidence="6 7" key="1">
    <citation type="submission" date="2019-05" db="EMBL/GenBank/DDBJ databases">
        <title>Complete genome sequencing of Anaerostipes rhamnosivorans.</title>
        <authorList>
            <person name="Bui T.P.N."/>
            <person name="de Vos W.M."/>
        </authorList>
    </citation>
    <scope>NUCLEOTIDE SEQUENCE [LARGE SCALE GENOMIC DNA]</scope>
    <source>
        <strain evidence="6 7">1y2</strain>
    </source>
</reference>
<dbReference type="Pfam" id="PF00176">
    <property type="entry name" value="SNF2-rel_dom"/>
    <property type="match status" value="1"/>
</dbReference>
<dbReference type="SUPFAM" id="SSF52540">
    <property type="entry name" value="P-loop containing nucleoside triphosphate hydrolases"/>
    <property type="match status" value="2"/>
</dbReference>
<dbReference type="GO" id="GO:0005524">
    <property type="term" value="F:ATP binding"/>
    <property type="evidence" value="ECO:0007669"/>
    <property type="project" value="InterPro"/>
</dbReference>
<dbReference type="PROSITE" id="PS51194">
    <property type="entry name" value="HELICASE_CTER"/>
    <property type="match status" value="1"/>
</dbReference>
<keyword evidence="6" id="KW-0067">ATP-binding</keyword>
<evidence type="ECO:0000259" key="5">
    <source>
        <dbReference type="PROSITE" id="PS51194"/>
    </source>
</evidence>
<protein>
    <submittedName>
        <fullName evidence="6">Superfamily II DNA/RNA helicase, SNF2 family</fullName>
    </submittedName>
</protein>
<dbReference type="AlphaFoldDB" id="A0A4P8IEP3"/>
<feature type="domain" description="Helicase C-terminal" evidence="5">
    <location>
        <begin position="943"/>
        <end position="1106"/>
    </location>
</feature>
<gene>
    <name evidence="6" type="ORF">AR1Y2_0195</name>
</gene>
<evidence type="ECO:0000256" key="2">
    <source>
        <dbReference type="PROSITE-ProRule" id="PRU00325"/>
    </source>
</evidence>